<sequence>MAGYVSEGYSAGLAPNRIPPPCNALAFVEGRSSPCDIVYRALGTRNLSQLRCHRGPREILTMLTTGHLERCEWMLKRESMSREMLMCALLSDALAVVGTGFDNGWAEFCNSKKMKIPETMMIHRVVTSHPHRAYQGLQINPLTLT</sequence>
<evidence type="ECO:0000313" key="1">
    <source>
        <dbReference type="EMBL" id="OXU17891.1"/>
    </source>
</evidence>
<organism evidence="1 2">
    <name type="scientific">Trichomalopsis sarcophagae</name>
    <dbReference type="NCBI Taxonomy" id="543379"/>
    <lineage>
        <taxon>Eukaryota</taxon>
        <taxon>Metazoa</taxon>
        <taxon>Ecdysozoa</taxon>
        <taxon>Arthropoda</taxon>
        <taxon>Hexapoda</taxon>
        <taxon>Insecta</taxon>
        <taxon>Pterygota</taxon>
        <taxon>Neoptera</taxon>
        <taxon>Endopterygota</taxon>
        <taxon>Hymenoptera</taxon>
        <taxon>Apocrita</taxon>
        <taxon>Proctotrupomorpha</taxon>
        <taxon>Chalcidoidea</taxon>
        <taxon>Pteromalidae</taxon>
        <taxon>Pteromalinae</taxon>
        <taxon>Trichomalopsis</taxon>
    </lineage>
</organism>
<proteinExistence type="predicted"/>
<keyword evidence="2" id="KW-1185">Reference proteome</keyword>
<comment type="caution">
    <text evidence="1">The sequence shown here is derived from an EMBL/GenBank/DDBJ whole genome shotgun (WGS) entry which is preliminary data.</text>
</comment>
<dbReference type="Proteomes" id="UP000215335">
    <property type="component" value="Unassembled WGS sequence"/>
</dbReference>
<name>A0A232EHU3_9HYME</name>
<evidence type="ECO:0000313" key="2">
    <source>
        <dbReference type="Proteomes" id="UP000215335"/>
    </source>
</evidence>
<gene>
    <name evidence="1" type="ORF">TSAR_000086</name>
</gene>
<accession>A0A232EHU3</accession>
<dbReference type="AlphaFoldDB" id="A0A232EHU3"/>
<protein>
    <submittedName>
        <fullName evidence="1">Uncharacterized protein</fullName>
    </submittedName>
</protein>
<dbReference type="EMBL" id="NNAY01004440">
    <property type="protein sequence ID" value="OXU17891.1"/>
    <property type="molecule type" value="Genomic_DNA"/>
</dbReference>
<reference evidence="1 2" key="1">
    <citation type="journal article" date="2017" name="Curr. Biol.">
        <title>The Evolution of Venom by Co-option of Single-Copy Genes.</title>
        <authorList>
            <person name="Martinson E.O."/>
            <person name="Mrinalini"/>
            <person name="Kelkar Y.D."/>
            <person name="Chang C.H."/>
            <person name="Werren J.H."/>
        </authorList>
    </citation>
    <scope>NUCLEOTIDE SEQUENCE [LARGE SCALE GENOMIC DNA]</scope>
    <source>
        <strain evidence="1 2">Alberta</strain>
        <tissue evidence="1">Whole body</tissue>
    </source>
</reference>
<feature type="non-terminal residue" evidence="1">
    <location>
        <position position="145"/>
    </location>
</feature>